<dbReference type="Proteomes" id="UP000076874">
    <property type="component" value="Unassembled WGS sequence"/>
</dbReference>
<protein>
    <submittedName>
        <fullName evidence="6">NAD(P)-binding domain protein</fullName>
    </submittedName>
</protein>
<dbReference type="InterPro" id="IPR002347">
    <property type="entry name" value="SDR_fam"/>
</dbReference>
<dbReference type="SMART" id="SM00822">
    <property type="entry name" value="PKS_KR"/>
    <property type="match status" value="1"/>
</dbReference>
<evidence type="ECO:0000313" key="6">
    <source>
        <dbReference type="EMBL" id="OAA58945.1"/>
    </source>
</evidence>
<dbReference type="GO" id="GO:0048038">
    <property type="term" value="F:quinone binding"/>
    <property type="evidence" value="ECO:0007669"/>
    <property type="project" value="TreeGrafter"/>
</dbReference>
<proteinExistence type="inferred from homology"/>
<reference evidence="6 7" key="1">
    <citation type="journal article" date="2016" name="Genome Biol. Evol.">
        <title>Divergent and convergent evolution of fungal pathogenicity.</title>
        <authorList>
            <person name="Shang Y."/>
            <person name="Xiao G."/>
            <person name="Zheng P."/>
            <person name="Cen K."/>
            <person name="Zhan S."/>
            <person name="Wang C."/>
        </authorList>
    </citation>
    <scope>NUCLEOTIDE SEQUENCE [LARGE SCALE GENOMIC DNA]</scope>
    <source>
        <strain evidence="6 7">RCEF 264</strain>
    </source>
</reference>
<dbReference type="PRINTS" id="PR00081">
    <property type="entry name" value="GDHRDH"/>
</dbReference>
<feature type="domain" description="Ketoreductase" evidence="5">
    <location>
        <begin position="10"/>
        <end position="223"/>
    </location>
</feature>
<sequence length="307" mass="31883">MATYRPLEGKLAIITGASRGIGEAIAHNLAAKGCNLVLNYTSAGSKSLADSLAAELATTHKIRTLAVQADVAAGGDAPAAAITAATSAADLVGAARIVALARDHFTTGAETPFQIDIIINNAGIAINDRVENIKYADFTETYRVNVLGPLRLIQAAQPYLPPAGARSGRIVNLSSVSSAAGFIGQTVYGGSKAALEAMTRVWARELAEHATVNAINPGPVYGPMYSSNTHEFLADIRGWIDRTPLMRPRPGVDSEEVVAATRDPMSGGGRPAYPGEIAGIVAMLCLPDSAWCTGQVVSANGGMIMQQ</sequence>
<dbReference type="InterPro" id="IPR057326">
    <property type="entry name" value="KR_dom"/>
</dbReference>
<dbReference type="InterPro" id="IPR036291">
    <property type="entry name" value="NAD(P)-bd_dom_sf"/>
</dbReference>
<dbReference type="FunFam" id="3.40.50.720:FF:000374">
    <property type="entry name" value="3-oxoacyl-(Acyl-carrier-protein) reductase"/>
    <property type="match status" value="1"/>
</dbReference>
<dbReference type="InterPro" id="IPR020904">
    <property type="entry name" value="Sc_DH/Rdtase_CS"/>
</dbReference>
<keyword evidence="3" id="KW-0560">Oxidoreductase</keyword>
<evidence type="ECO:0000256" key="3">
    <source>
        <dbReference type="ARBA" id="ARBA00023002"/>
    </source>
</evidence>
<dbReference type="PROSITE" id="PS00061">
    <property type="entry name" value="ADH_SHORT"/>
    <property type="match status" value="1"/>
</dbReference>
<dbReference type="OrthoDB" id="47007at2759"/>
<gene>
    <name evidence="6" type="ORF">SPI_06147</name>
</gene>
<dbReference type="PANTHER" id="PTHR42760:SF111">
    <property type="entry name" value="3-OXOACYL-(ACYL-CARRIER-PROTEIN) REDUCTASE (AFU_ORTHOLOGUE AFUA_1G10100)"/>
    <property type="match status" value="1"/>
</dbReference>
<evidence type="ECO:0000259" key="5">
    <source>
        <dbReference type="SMART" id="SM00822"/>
    </source>
</evidence>
<dbReference type="Pfam" id="PF00106">
    <property type="entry name" value="adh_short"/>
    <property type="match status" value="1"/>
</dbReference>
<dbReference type="STRING" id="1081102.A0A167RU91"/>
<dbReference type="EMBL" id="AZHD01000011">
    <property type="protein sequence ID" value="OAA58945.1"/>
    <property type="molecule type" value="Genomic_DNA"/>
</dbReference>
<comment type="similarity">
    <text evidence="1 4">Belongs to the short-chain dehydrogenases/reductases (SDR) family.</text>
</comment>
<dbReference type="Gene3D" id="3.40.50.720">
    <property type="entry name" value="NAD(P)-binding Rossmann-like Domain"/>
    <property type="match status" value="1"/>
</dbReference>
<evidence type="ECO:0000256" key="1">
    <source>
        <dbReference type="ARBA" id="ARBA00006484"/>
    </source>
</evidence>
<accession>A0A167RU91</accession>
<organism evidence="6 7">
    <name type="scientific">Niveomyces insectorum RCEF 264</name>
    <dbReference type="NCBI Taxonomy" id="1081102"/>
    <lineage>
        <taxon>Eukaryota</taxon>
        <taxon>Fungi</taxon>
        <taxon>Dikarya</taxon>
        <taxon>Ascomycota</taxon>
        <taxon>Pezizomycotina</taxon>
        <taxon>Sordariomycetes</taxon>
        <taxon>Hypocreomycetidae</taxon>
        <taxon>Hypocreales</taxon>
        <taxon>Cordycipitaceae</taxon>
        <taxon>Niveomyces</taxon>
    </lineage>
</organism>
<comment type="caution">
    <text evidence="6">The sequence shown here is derived from an EMBL/GenBank/DDBJ whole genome shotgun (WGS) entry which is preliminary data.</text>
</comment>
<dbReference type="PRINTS" id="PR00080">
    <property type="entry name" value="SDRFAMILY"/>
</dbReference>
<dbReference type="SUPFAM" id="SSF51735">
    <property type="entry name" value="NAD(P)-binding Rossmann-fold domains"/>
    <property type="match status" value="1"/>
</dbReference>
<evidence type="ECO:0000256" key="2">
    <source>
        <dbReference type="ARBA" id="ARBA00022857"/>
    </source>
</evidence>
<dbReference type="Pfam" id="PF13561">
    <property type="entry name" value="adh_short_C2"/>
    <property type="match status" value="1"/>
</dbReference>
<evidence type="ECO:0000313" key="7">
    <source>
        <dbReference type="Proteomes" id="UP000076874"/>
    </source>
</evidence>
<keyword evidence="2" id="KW-0521">NADP</keyword>
<keyword evidence="7" id="KW-1185">Reference proteome</keyword>
<dbReference type="PANTHER" id="PTHR42760">
    <property type="entry name" value="SHORT-CHAIN DEHYDROGENASES/REDUCTASES FAMILY MEMBER"/>
    <property type="match status" value="1"/>
</dbReference>
<dbReference type="GO" id="GO:0006633">
    <property type="term" value="P:fatty acid biosynthetic process"/>
    <property type="evidence" value="ECO:0007669"/>
    <property type="project" value="TreeGrafter"/>
</dbReference>
<name>A0A167RU91_9HYPO</name>
<evidence type="ECO:0000256" key="4">
    <source>
        <dbReference type="RuleBase" id="RU000363"/>
    </source>
</evidence>
<dbReference type="GO" id="GO:0016616">
    <property type="term" value="F:oxidoreductase activity, acting on the CH-OH group of donors, NAD or NADP as acceptor"/>
    <property type="evidence" value="ECO:0007669"/>
    <property type="project" value="TreeGrafter"/>
</dbReference>
<dbReference type="AlphaFoldDB" id="A0A167RU91"/>